<proteinExistence type="inferred from homology"/>
<keyword evidence="6 7" id="KW-0238">DNA-binding</keyword>
<protein>
    <recommendedName>
        <fullName evidence="7">Chromosome partition protein Smc</fullName>
    </recommendedName>
</protein>
<dbReference type="InterPro" id="IPR010935">
    <property type="entry name" value="SMC_hinge"/>
</dbReference>
<comment type="subcellular location">
    <subcellularLocation>
        <location evidence="1 7">Cytoplasm</location>
    </subcellularLocation>
</comment>
<dbReference type="NCBIfam" id="TIGR02168">
    <property type="entry name" value="SMC_prok_B"/>
    <property type="match status" value="1"/>
</dbReference>
<evidence type="ECO:0000256" key="2">
    <source>
        <dbReference type="ARBA" id="ARBA00022490"/>
    </source>
</evidence>
<dbReference type="GO" id="GO:0005524">
    <property type="term" value="F:ATP binding"/>
    <property type="evidence" value="ECO:0007669"/>
    <property type="project" value="UniProtKB-UniRule"/>
</dbReference>
<keyword evidence="3 7" id="KW-0547">Nucleotide-binding</keyword>
<feature type="region of interest" description="Disordered" evidence="8">
    <location>
        <begin position="877"/>
        <end position="897"/>
    </location>
</feature>
<dbReference type="Gene3D" id="1.10.287.1490">
    <property type="match status" value="1"/>
</dbReference>
<dbReference type="GO" id="GO:0030261">
    <property type="term" value="P:chromosome condensation"/>
    <property type="evidence" value="ECO:0007669"/>
    <property type="project" value="InterPro"/>
</dbReference>
<keyword evidence="4 7" id="KW-0067">ATP-binding</keyword>
<feature type="coiled-coil region" evidence="7">
    <location>
        <begin position="392"/>
        <end position="503"/>
    </location>
</feature>
<dbReference type="Gene3D" id="3.30.70.1620">
    <property type="match status" value="1"/>
</dbReference>
<dbReference type="GO" id="GO:0006260">
    <property type="term" value="P:DNA replication"/>
    <property type="evidence" value="ECO:0007669"/>
    <property type="project" value="UniProtKB-UniRule"/>
</dbReference>
<evidence type="ECO:0000256" key="8">
    <source>
        <dbReference type="SAM" id="MobiDB-lite"/>
    </source>
</evidence>
<evidence type="ECO:0000256" key="6">
    <source>
        <dbReference type="ARBA" id="ARBA00023125"/>
    </source>
</evidence>
<dbReference type="PIRSF" id="PIRSF005719">
    <property type="entry name" value="SMC"/>
    <property type="match status" value="1"/>
</dbReference>
<evidence type="ECO:0000256" key="3">
    <source>
        <dbReference type="ARBA" id="ARBA00022741"/>
    </source>
</evidence>
<feature type="domain" description="SMC hinge" evidence="9">
    <location>
        <begin position="528"/>
        <end position="642"/>
    </location>
</feature>
<dbReference type="SUPFAM" id="SSF57997">
    <property type="entry name" value="Tropomyosin"/>
    <property type="match status" value="1"/>
</dbReference>
<dbReference type="GO" id="GO:0005737">
    <property type="term" value="C:cytoplasm"/>
    <property type="evidence" value="ECO:0007669"/>
    <property type="project" value="UniProtKB-SubCell"/>
</dbReference>
<organism evidence="10 11">
    <name type="scientific">Archangium gephyra</name>
    <dbReference type="NCBI Taxonomy" id="48"/>
    <lineage>
        <taxon>Bacteria</taxon>
        <taxon>Pseudomonadati</taxon>
        <taxon>Myxococcota</taxon>
        <taxon>Myxococcia</taxon>
        <taxon>Myxococcales</taxon>
        <taxon>Cystobacterineae</taxon>
        <taxon>Archangiaceae</taxon>
        <taxon>Archangium</taxon>
    </lineage>
</organism>
<dbReference type="InterPro" id="IPR036277">
    <property type="entry name" value="SMC_hinge_sf"/>
</dbReference>
<gene>
    <name evidence="7 10" type="primary">smc</name>
    <name evidence="10" type="ORF">DI536_05060</name>
</gene>
<comment type="similarity">
    <text evidence="7">Belongs to the SMC family.</text>
</comment>
<dbReference type="Gene3D" id="1.20.1060.20">
    <property type="match status" value="1"/>
</dbReference>
<dbReference type="GO" id="GO:0005694">
    <property type="term" value="C:chromosome"/>
    <property type="evidence" value="ECO:0007669"/>
    <property type="project" value="InterPro"/>
</dbReference>
<dbReference type="Pfam" id="PF02463">
    <property type="entry name" value="SMC_N"/>
    <property type="match status" value="1"/>
</dbReference>
<keyword evidence="5 7" id="KW-0175">Coiled coil</keyword>
<feature type="coiled-coil region" evidence="7">
    <location>
        <begin position="971"/>
        <end position="1036"/>
    </location>
</feature>
<dbReference type="SUPFAM" id="SSF75553">
    <property type="entry name" value="Smc hinge domain"/>
    <property type="match status" value="1"/>
</dbReference>
<accession>A0A2W5TQ62</accession>
<evidence type="ECO:0000313" key="10">
    <source>
        <dbReference type="EMBL" id="PZR17680.1"/>
    </source>
</evidence>
<feature type="binding site" evidence="7">
    <location>
        <begin position="32"/>
        <end position="39"/>
    </location>
    <ligand>
        <name>ATP</name>
        <dbReference type="ChEBI" id="CHEBI:30616"/>
    </ligand>
</feature>
<feature type="coiled-coil region" evidence="7">
    <location>
        <begin position="171"/>
        <end position="219"/>
    </location>
</feature>
<dbReference type="InterPro" id="IPR027417">
    <property type="entry name" value="P-loop_NTPase"/>
</dbReference>
<dbReference type="InterPro" id="IPR003395">
    <property type="entry name" value="RecF/RecN/SMC_N"/>
</dbReference>
<sequence length="1196" mass="132393">MRIKRLDITGFKSFMDRVVISFDEGVTGVVGPNGCGKSNVVDAIRWAMGEQSAKNLRGRGMEDVIFNGSETHAPLSMAEVTLTFAVESGDVLPETLAGLPEVSVTRRLFRSGESEYQINKTTCRLLDITELFLGTGVGTRAYSIIEQGRVGQFVSARAEDRRSVIEEAAGITKYKARRRAAERKMDYTQQNLQRVNDIVQELERRLDSVERQAKKAEKYKRLKSEMRDIELHHSSHRWLELQAEKNALAARLAELSTDERATFEQVKSLEEGITQKREALAAGAAELEALSAEVYAIESQVQLDAQSISHWTEDQAATKARVEQAERELTEVLEKKTQAEADKAAGLGELDRMGVASKEDEVSLQVKEEELRRTTELVAEIAVRLEEDRLGLVEIARRVANHESKLQNLEQRKLDLAERGVKLTQELESLRAEEAQLDAARREVLERVEQARQMSMELTQRRGEEEAALTVTREAFAENEVLVTAVREELADKRSRLSSLEEIAQNYDGFDRGVRAVMQKAGGDPRSVGVFGLVSDIVSAPSEHEQAIEAVLGERLQHVIVETPDRAWELVEFLKAGMEGRSTFFPVPLTTTEPLQPLVMLEVVGMASNLVTVTDVTLRPVVNALLDGVAVVRDLADARTCAAQHPAYTFVTQDGDVVRPGGVITGGVMEGAGVGALTKKREIGDLQGDVKHLEERYNELITRHYELQKQMGQSEGVLKGIEKTTHAEEVQLAGHEKDLHSAGSGLVKLRDRIAGVQAELDQVETSKGTLDYELESSRGEVMHGQTDRELRDDRVKLLVQERESLEAKIAALSTDVTTLKVKCASVSERGDAARQRVDALSDAVDELTERAGRLATTRDEGTAHLSTLEARLAETATERGERQAQLESAKAGLEARKTEHAEKAAIVTNDENALRELRTKADSLSQGLNGMALKEKEISLETEHLVASVNERFQVNLVEAVHEYHQRGPLEAEAKEKLNELRGQLERMGEVNVTAIEEHNEIRERFAFLSKQKTDLEESLAQLKDAIAKIDETSRLRFKETFDVVNEKFQAVFPRLFGGGRASLLLTQGGPGEEPGVEILAQPPGKKLQNVNLFSGGEKALTAVALIFAIFLIKPTPFCLLDEVDAPLDEGNVGRYNEMVREMSKGSQFILITHNKRTMEVADVLYGVTMEEPGVSKLVSVNLKKAVPANDDVQVA</sequence>
<reference evidence="10 11" key="1">
    <citation type="submission" date="2017-08" db="EMBL/GenBank/DDBJ databases">
        <title>Infants hospitalized years apart are colonized by the same room-sourced microbial strains.</title>
        <authorList>
            <person name="Brooks B."/>
            <person name="Olm M.R."/>
            <person name="Firek B.A."/>
            <person name="Baker R."/>
            <person name="Thomas B.C."/>
            <person name="Morowitz M.J."/>
            <person name="Banfield J.F."/>
        </authorList>
    </citation>
    <scope>NUCLEOTIDE SEQUENCE [LARGE SCALE GENOMIC DNA]</scope>
    <source>
        <strain evidence="10">S2_003_000_R2_14</strain>
    </source>
</reference>
<dbReference type="EMBL" id="QFQP01000002">
    <property type="protein sequence ID" value="PZR17680.1"/>
    <property type="molecule type" value="Genomic_DNA"/>
</dbReference>
<comment type="subunit">
    <text evidence="7">Homodimer.</text>
</comment>
<feature type="coiled-coil region" evidence="7">
    <location>
        <begin position="308"/>
        <end position="342"/>
    </location>
</feature>
<dbReference type="FunFam" id="3.40.50.300:FF:000901">
    <property type="entry name" value="Chromosome partition protein Smc"/>
    <property type="match status" value="1"/>
</dbReference>
<evidence type="ECO:0000256" key="4">
    <source>
        <dbReference type="ARBA" id="ARBA00022840"/>
    </source>
</evidence>
<dbReference type="SMART" id="SM00968">
    <property type="entry name" value="SMC_hinge"/>
    <property type="match status" value="1"/>
</dbReference>
<dbReference type="CDD" id="cd03278">
    <property type="entry name" value="ABC_SMC_barmotin"/>
    <property type="match status" value="1"/>
</dbReference>
<dbReference type="InterPro" id="IPR024704">
    <property type="entry name" value="SMC"/>
</dbReference>
<dbReference type="Gene3D" id="3.40.50.300">
    <property type="entry name" value="P-loop containing nucleotide triphosphate hydrolases"/>
    <property type="match status" value="2"/>
</dbReference>
<dbReference type="GO" id="GO:0007062">
    <property type="term" value="P:sister chromatid cohesion"/>
    <property type="evidence" value="ECO:0007669"/>
    <property type="project" value="InterPro"/>
</dbReference>
<dbReference type="GO" id="GO:0007059">
    <property type="term" value="P:chromosome segregation"/>
    <property type="evidence" value="ECO:0007669"/>
    <property type="project" value="UniProtKB-UniRule"/>
</dbReference>
<comment type="function">
    <text evidence="7">Required for chromosome condensation and partitioning.</text>
</comment>
<dbReference type="SUPFAM" id="SSF52540">
    <property type="entry name" value="P-loop containing nucleoside triphosphate hydrolases"/>
    <property type="match status" value="1"/>
</dbReference>
<dbReference type="InterPro" id="IPR011890">
    <property type="entry name" value="SMC_prok"/>
</dbReference>
<evidence type="ECO:0000259" key="9">
    <source>
        <dbReference type="SMART" id="SM00968"/>
    </source>
</evidence>
<dbReference type="GO" id="GO:0016887">
    <property type="term" value="F:ATP hydrolysis activity"/>
    <property type="evidence" value="ECO:0007669"/>
    <property type="project" value="InterPro"/>
</dbReference>
<dbReference type="Pfam" id="PF06470">
    <property type="entry name" value="SMC_hinge"/>
    <property type="match status" value="1"/>
</dbReference>
<feature type="coiled-coil region" evidence="7">
    <location>
        <begin position="683"/>
        <end position="710"/>
    </location>
</feature>
<evidence type="ECO:0000313" key="11">
    <source>
        <dbReference type="Proteomes" id="UP000249061"/>
    </source>
</evidence>
<dbReference type="AlphaFoldDB" id="A0A2W5TQ62"/>
<dbReference type="GO" id="GO:0003677">
    <property type="term" value="F:DNA binding"/>
    <property type="evidence" value="ECO:0007669"/>
    <property type="project" value="UniProtKB-UniRule"/>
</dbReference>
<dbReference type="PANTHER" id="PTHR43977">
    <property type="entry name" value="STRUCTURAL MAINTENANCE OF CHROMOSOMES PROTEIN 3"/>
    <property type="match status" value="1"/>
</dbReference>
<feature type="coiled-coil region" evidence="7">
    <location>
        <begin position="795"/>
        <end position="850"/>
    </location>
</feature>
<evidence type="ECO:0000256" key="7">
    <source>
        <dbReference type="HAMAP-Rule" id="MF_01894"/>
    </source>
</evidence>
<evidence type="ECO:0000256" key="5">
    <source>
        <dbReference type="ARBA" id="ARBA00023054"/>
    </source>
</evidence>
<comment type="caution">
    <text evidence="10">The sequence shown here is derived from an EMBL/GenBank/DDBJ whole genome shotgun (WGS) entry which is preliminary data.</text>
</comment>
<dbReference type="Proteomes" id="UP000249061">
    <property type="component" value="Unassembled WGS sequence"/>
</dbReference>
<evidence type="ECO:0000256" key="1">
    <source>
        <dbReference type="ARBA" id="ARBA00004496"/>
    </source>
</evidence>
<keyword evidence="2 7" id="KW-0963">Cytoplasm</keyword>
<comment type="domain">
    <text evidence="7">Contains large globular domains required for ATP hydrolysis at each terminus and a third globular domain forming a flexible hinge near the middle of the molecule. These domains are separated by coiled-coil structures.</text>
</comment>
<name>A0A2W5TQ62_9BACT</name>
<dbReference type="HAMAP" id="MF_01894">
    <property type="entry name" value="Smc_prok"/>
    <property type="match status" value="1"/>
</dbReference>